<dbReference type="InterPro" id="IPR036188">
    <property type="entry name" value="FAD/NAD-bd_sf"/>
</dbReference>
<dbReference type="InterPro" id="IPR050982">
    <property type="entry name" value="Auxin_biosynth/cation_transpt"/>
</dbReference>
<keyword evidence="3" id="KW-1185">Reference proteome</keyword>
<organism evidence="2 3">
    <name type="scientific">Viridothelium virens</name>
    <name type="common">Speckled blister lichen</name>
    <name type="synonym">Trypethelium virens</name>
    <dbReference type="NCBI Taxonomy" id="1048519"/>
    <lineage>
        <taxon>Eukaryota</taxon>
        <taxon>Fungi</taxon>
        <taxon>Dikarya</taxon>
        <taxon>Ascomycota</taxon>
        <taxon>Pezizomycotina</taxon>
        <taxon>Dothideomycetes</taxon>
        <taxon>Dothideomycetes incertae sedis</taxon>
        <taxon>Trypetheliales</taxon>
        <taxon>Trypetheliaceae</taxon>
        <taxon>Viridothelium</taxon>
    </lineage>
</organism>
<protein>
    <submittedName>
        <fullName evidence="2">Flavin-containing monooxygenase</fullName>
    </submittedName>
</protein>
<dbReference type="SUPFAM" id="SSF51905">
    <property type="entry name" value="FAD/NAD(P)-binding domain"/>
    <property type="match status" value="1"/>
</dbReference>
<evidence type="ECO:0000313" key="2">
    <source>
        <dbReference type="EMBL" id="KAF2228902.1"/>
    </source>
</evidence>
<evidence type="ECO:0000313" key="3">
    <source>
        <dbReference type="Proteomes" id="UP000800092"/>
    </source>
</evidence>
<dbReference type="GO" id="GO:0050660">
    <property type="term" value="F:flavin adenine dinucleotide binding"/>
    <property type="evidence" value="ECO:0007669"/>
    <property type="project" value="TreeGrafter"/>
</dbReference>
<sequence>MYTLPHLPVSLPNAFIPDRVLLGAIAAAVESAFNDLKDSHFSKDAVWRDIFALTGTLRTFYTSSSVAGAWKATSRIYKPTSFHVEPNGHIIRMGNASWVEFPFTFETTATPKTSCSGFLDLVPSNDGWKIWRLRTILEGLHGVASVDFLEPVKQRPEIGCTDDEMMEGIDRANTLNEANHVTDGNGNREDNFTNVSGVHGLTEAIDSNLSFGCVVVGGGQAGLATGGRLQALGISYVILDKHKDVGDSWNARYDSTRLHTIREYSHLPFDRTFPSSYPDFLTGKDLGRGHRDWAFKYGINIWQSTTLLSGSWDTKKQLWTLKIERYGQETSLSCRFLVFAAGAGGQLPLIPTYKNREAFQGLILHSQEYKSASAWTGKHGVVVGTANTGHDVAEDMFHANLASVTMVQRSKTYVFPEHYYNDTQHGLYNENFPTELADRHHATNPIAVSRLLANKGLHGKARREPERFDALEKAGFKVERYGDIMFNLYERSGGHYMDVGASEKIARGFIKVKSDSLPVSYTKDGLLFSDGDHLKADVIVFATGFVKNQRLVVAEILGQEVADQLEDYWGLNEEGEIKGAFRPSGHPAFWYHGGTIGQARFFSRFIALQIKAKLLGTPLPVYKDTPPRNQIK</sequence>
<dbReference type="PANTHER" id="PTHR43539">
    <property type="entry name" value="FLAVIN-BINDING MONOOXYGENASE-LIKE PROTEIN (AFU_ORTHOLOGUE AFUA_4G09220)"/>
    <property type="match status" value="1"/>
</dbReference>
<dbReference type="AlphaFoldDB" id="A0A6A6GT01"/>
<keyword evidence="1" id="KW-0560">Oxidoreductase</keyword>
<dbReference type="Proteomes" id="UP000800092">
    <property type="component" value="Unassembled WGS sequence"/>
</dbReference>
<dbReference type="Gene3D" id="3.50.50.60">
    <property type="entry name" value="FAD/NAD(P)-binding domain"/>
    <property type="match status" value="1"/>
</dbReference>
<dbReference type="Pfam" id="PF13738">
    <property type="entry name" value="Pyr_redox_3"/>
    <property type="match status" value="1"/>
</dbReference>
<dbReference type="PANTHER" id="PTHR43539:SF68">
    <property type="entry name" value="FLAVIN-BINDING MONOOXYGENASE-LIKE PROTEIN (AFU_ORTHOLOGUE AFUA_4G09220)"/>
    <property type="match status" value="1"/>
</dbReference>
<keyword evidence="2" id="KW-0503">Monooxygenase</keyword>
<accession>A0A6A6GT01</accession>
<dbReference type="GO" id="GO:0004497">
    <property type="term" value="F:monooxygenase activity"/>
    <property type="evidence" value="ECO:0007669"/>
    <property type="project" value="UniProtKB-KW"/>
</dbReference>
<reference evidence="2" key="1">
    <citation type="journal article" date="2020" name="Stud. Mycol.">
        <title>101 Dothideomycetes genomes: a test case for predicting lifestyles and emergence of pathogens.</title>
        <authorList>
            <person name="Haridas S."/>
            <person name="Albert R."/>
            <person name="Binder M."/>
            <person name="Bloem J."/>
            <person name="Labutti K."/>
            <person name="Salamov A."/>
            <person name="Andreopoulos B."/>
            <person name="Baker S."/>
            <person name="Barry K."/>
            <person name="Bills G."/>
            <person name="Bluhm B."/>
            <person name="Cannon C."/>
            <person name="Castanera R."/>
            <person name="Culley D."/>
            <person name="Daum C."/>
            <person name="Ezra D."/>
            <person name="Gonzalez J."/>
            <person name="Henrissat B."/>
            <person name="Kuo A."/>
            <person name="Liang C."/>
            <person name="Lipzen A."/>
            <person name="Lutzoni F."/>
            <person name="Magnuson J."/>
            <person name="Mondo S."/>
            <person name="Nolan M."/>
            <person name="Ohm R."/>
            <person name="Pangilinan J."/>
            <person name="Park H.-J."/>
            <person name="Ramirez L."/>
            <person name="Alfaro M."/>
            <person name="Sun H."/>
            <person name="Tritt A."/>
            <person name="Yoshinaga Y."/>
            <person name="Zwiers L.-H."/>
            <person name="Turgeon B."/>
            <person name="Goodwin S."/>
            <person name="Spatafora J."/>
            <person name="Crous P."/>
            <person name="Grigoriev I."/>
        </authorList>
    </citation>
    <scope>NUCLEOTIDE SEQUENCE</scope>
    <source>
        <strain evidence="2">Tuck. ex Michener</strain>
    </source>
</reference>
<evidence type="ECO:0000256" key="1">
    <source>
        <dbReference type="ARBA" id="ARBA00023002"/>
    </source>
</evidence>
<dbReference type="EMBL" id="ML991884">
    <property type="protein sequence ID" value="KAF2228902.1"/>
    <property type="molecule type" value="Genomic_DNA"/>
</dbReference>
<proteinExistence type="predicted"/>
<name>A0A6A6GT01_VIRVR</name>
<dbReference type="OrthoDB" id="74360at2759"/>
<gene>
    <name evidence="2" type="ORF">EV356DRAFT_456827</name>
</gene>